<dbReference type="SUPFAM" id="SSF53474">
    <property type="entry name" value="alpha/beta-Hydrolases"/>
    <property type="match status" value="1"/>
</dbReference>
<accession>A0ABU0ZB53</accession>
<evidence type="ECO:0000256" key="1">
    <source>
        <dbReference type="SAM" id="SignalP"/>
    </source>
</evidence>
<protein>
    <submittedName>
        <fullName evidence="3">Alpha/beta hydrolase</fullName>
    </submittedName>
</protein>
<sequence length="246" mass="24883">MTRIRYAATAALLGAVLVAPPHDAAAPVPATPAVDVAGRPSTADRIAVLVPGVGTTPANLAATTGVMARTLYDSAAPRTRPGGVAVVAWLGYRPPDGLGLEAARSSSARAGAPALGRYVAALVAGRPEVRVTLVGHSYGALVIGYAAPTLPPQVTDIVTLGAPGMGADRVADLHTTARVWAAESPHDWIRFVPGVRLLDLGLGRHPADPSFGANRLPVAGVDGHPDYLTRGTATLTAVAGIVAVDS</sequence>
<evidence type="ECO:0000259" key="2">
    <source>
        <dbReference type="Pfam" id="PF06259"/>
    </source>
</evidence>
<feature type="signal peptide" evidence="1">
    <location>
        <begin position="1"/>
        <end position="24"/>
    </location>
</feature>
<dbReference type="Proteomes" id="UP001230908">
    <property type="component" value="Unassembled WGS sequence"/>
</dbReference>
<reference evidence="3 4" key="1">
    <citation type="submission" date="2023-08" db="EMBL/GenBank/DDBJ databases">
        <title>Phytohabitans sansha sp. nov., isolated from marine sediment.</title>
        <authorList>
            <person name="Zhao Y."/>
            <person name="Yi K."/>
        </authorList>
    </citation>
    <scope>NUCLEOTIDE SEQUENCE [LARGE SCALE GENOMIC DNA]</scope>
    <source>
        <strain evidence="3 4">ZYX-F-186</strain>
    </source>
</reference>
<dbReference type="Pfam" id="PF06259">
    <property type="entry name" value="Abhydrolase_8"/>
    <property type="match status" value="1"/>
</dbReference>
<dbReference type="RefSeq" id="WP_308711562.1">
    <property type="nucleotide sequence ID" value="NZ_JAVHUY010000005.1"/>
</dbReference>
<name>A0ABU0ZB53_9ACTN</name>
<keyword evidence="3" id="KW-0378">Hydrolase</keyword>
<dbReference type="EMBL" id="JAVHUY010000005">
    <property type="protein sequence ID" value="MDQ7904293.1"/>
    <property type="molecule type" value="Genomic_DNA"/>
</dbReference>
<comment type="caution">
    <text evidence="3">The sequence shown here is derived from an EMBL/GenBank/DDBJ whole genome shotgun (WGS) entry which is preliminary data.</text>
</comment>
<feature type="domain" description="DUF1023" evidence="2">
    <location>
        <begin position="30"/>
        <end position="195"/>
    </location>
</feature>
<dbReference type="GO" id="GO:0016787">
    <property type="term" value="F:hydrolase activity"/>
    <property type="evidence" value="ECO:0007669"/>
    <property type="project" value="UniProtKB-KW"/>
</dbReference>
<gene>
    <name evidence="3" type="ORF">RB614_07125</name>
</gene>
<dbReference type="Gene3D" id="3.40.50.1820">
    <property type="entry name" value="alpha/beta hydrolase"/>
    <property type="match status" value="1"/>
</dbReference>
<feature type="chain" id="PRO_5045881688" evidence="1">
    <location>
        <begin position="25"/>
        <end position="246"/>
    </location>
</feature>
<keyword evidence="4" id="KW-1185">Reference proteome</keyword>
<organism evidence="3 4">
    <name type="scientific">Phytohabitans maris</name>
    <dbReference type="NCBI Taxonomy" id="3071409"/>
    <lineage>
        <taxon>Bacteria</taxon>
        <taxon>Bacillati</taxon>
        <taxon>Actinomycetota</taxon>
        <taxon>Actinomycetes</taxon>
        <taxon>Micromonosporales</taxon>
        <taxon>Micromonosporaceae</taxon>
    </lineage>
</organism>
<proteinExistence type="predicted"/>
<dbReference type="InterPro" id="IPR010427">
    <property type="entry name" value="DUF1023"/>
</dbReference>
<keyword evidence="1" id="KW-0732">Signal</keyword>
<evidence type="ECO:0000313" key="3">
    <source>
        <dbReference type="EMBL" id="MDQ7904293.1"/>
    </source>
</evidence>
<dbReference type="InterPro" id="IPR029058">
    <property type="entry name" value="AB_hydrolase_fold"/>
</dbReference>
<evidence type="ECO:0000313" key="4">
    <source>
        <dbReference type="Proteomes" id="UP001230908"/>
    </source>
</evidence>